<feature type="coiled-coil region" evidence="1">
    <location>
        <begin position="54"/>
        <end position="81"/>
    </location>
</feature>
<accession>A0A5C5UHU4</accession>
<keyword evidence="3" id="KW-1185">Reference proteome</keyword>
<comment type="caution">
    <text evidence="2">The sequence shown here is derived from an EMBL/GenBank/DDBJ whole genome shotgun (WGS) entry which is preliminary data.</text>
</comment>
<sequence length="81" mass="9603">MSRLFLVALIVIAVILVWKAFGPGTWSKPEQPAIKGPDDDEEFLWTLEKNRFKQRRAEELAREEEERIRKAKKKYKEDAEE</sequence>
<evidence type="ECO:0000313" key="2">
    <source>
        <dbReference type="EMBL" id="TWT25606.1"/>
    </source>
</evidence>
<keyword evidence="1" id="KW-0175">Coiled coil</keyword>
<name>A0A5C5UHU4_9CORY</name>
<dbReference type="Proteomes" id="UP000320791">
    <property type="component" value="Unassembled WGS sequence"/>
</dbReference>
<evidence type="ECO:0000313" key="3">
    <source>
        <dbReference type="Proteomes" id="UP000320791"/>
    </source>
</evidence>
<proteinExistence type="predicted"/>
<protein>
    <submittedName>
        <fullName evidence="2">Uncharacterized protein</fullName>
    </submittedName>
</protein>
<evidence type="ECO:0000256" key="1">
    <source>
        <dbReference type="SAM" id="Coils"/>
    </source>
</evidence>
<dbReference type="AlphaFoldDB" id="A0A5C5UHU4"/>
<dbReference type="EMBL" id="VOHM01000011">
    <property type="protein sequence ID" value="TWT25606.1"/>
    <property type="molecule type" value="Genomic_DNA"/>
</dbReference>
<dbReference type="RefSeq" id="WP_146324315.1">
    <property type="nucleotide sequence ID" value="NZ_BAABLR010000072.1"/>
</dbReference>
<organism evidence="2 3">
    <name type="scientific">Corynebacterium canis</name>
    <dbReference type="NCBI Taxonomy" id="679663"/>
    <lineage>
        <taxon>Bacteria</taxon>
        <taxon>Bacillati</taxon>
        <taxon>Actinomycetota</taxon>
        <taxon>Actinomycetes</taxon>
        <taxon>Mycobacteriales</taxon>
        <taxon>Corynebacteriaceae</taxon>
        <taxon>Corynebacterium</taxon>
    </lineage>
</organism>
<reference evidence="2 3" key="1">
    <citation type="submission" date="2019-08" db="EMBL/GenBank/DDBJ databases">
        <authorList>
            <person name="Lei W."/>
        </authorList>
    </citation>
    <scope>NUCLEOTIDE SEQUENCE [LARGE SCALE GENOMIC DNA]</scope>
    <source>
        <strain evidence="2 3">CCUG 58627</strain>
    </source>
</reference>
<gene>
    <name evidence="2" type="ORF">FRX94_06475</name>
</gene>
<dbReference type="OrthoDB" id="3578910at2"/>